<dbReference type="EMBL" id="MCGO01000044">
    <property type="protein sequence ID" value="ORY38342.1"/>
    <property type="molecule type" value="Genomic_DNA"/>
</dbReference>
<evidence type="ECO:0000313" key="2">
    <source>
        <dbReference type="Proteomes" id="UP000193642"/>
    </source>
</evidence>
<sequence>MSLIGTTCTTFGAAQCINGVTLQCNYANATAGSPTWALWVNYCALPQTSGVVNPQTVNPGPLPTTAVVVPPPPATNTPTPWTSGFTNNPCQVFGSAQCVNGVTYQCAFQTTAPYNLVWWQWSNVCVLAQSSGIFLPQGVAPPVAPTGSVGPWINGFTNNACATFGSATCSNGATYQCAYRNTAPYDLVWWLWTNGCVLSQSTGIVYPPGVVAPPAVVPTPTATPAATPAAWTSGFTNNACTVFGSAQCLNGVTYQCAYRNVAPFDLVWWQWAPSCVLAQSSGIVLPQGVQQPVQNPTATTAPWINGFTNNACSVFGSAQCVNGVTYQCAYRNVAPFDLVWWLWTTGCVLQQSSGIVVPPTVAPAAPTPAPTAAPTVNGFTNNACATFGSAQCLNGVTYQCAYRNVAPFDLVWWQWAPSCVLQQSSGIVYPQGVVPPSQPSTSGTVSPWVSGFTNNACTVFGSAQCLNGATYQCAYRNVAPFDLVWWLWTNGCVLQQSSGIVLPPGIAALTQAPATLTASASAASWTSGFTNIACQTFGSAQCLNGVTYQCAYQNTAPYALVWWQWAPSCVLAQSSGIVYPQGVVAPIAPTGSVGPWISGFTNNACSVFGSATCLNGQTFQCAYQNTAPYNLVWWLWTNGCVLQQSSGIVYPPTIPSATPFVAKQRRARRA</sequence>
<evidence type="ECO:0000313" key="1">
    <source>
        <dbReference type="EMBL" id="ORY38342.1"/>
    </source>
</evidence>
<dbReference type="Proteomes" id="UP000193642">
    <property type="component" value="Unassembled WGS sequence"/>
</dbReference>
<name>A0A1Y2BUA3_9FUNG</name>
<keyword evidence="2" id="KW-1185">Reference proteome</keyword>
<dbReference type="AlphaFoldDB" id="A0A1Y2BUA3"/>
<dbReference type="OrthoDB" id="10335870at2759"/>
<proteinExistence type="predicted"/>
<protein>
    <submittedName>
        <fullName evidence="1">Uncharacterized protein</fullName>
    </submittedName>
</protein>
<gene>
    <name evidence="1" type="ORF">BCR33DRAFT_720706</name>
</gene>
<accession>A0A1Y2BUA3</accession>
<organism evidence="1 2">
    <name type="scientific">Rhizoclosmatium globosum</name>
    <dbReference type="NCBI Taxonomy" id="329046"/>
    <lineage>
        <taxon>Eukaryota</taxon>
        <taxon>Fungi</taxon>
        <taxon>Fungi incertae sedis</taxon>
        <taxon>Chytridiomycota</taxon>
        <taxon>Chytridiomycota incertae sedis</taxon>
        <taxon>Chytridiomycetes</taxon>
        <taxon>Chytridiales</taxon>
        <taxon>Chytriomycetaceae</taxon>
        <taxon>Rhizoclosmatium</taxon>
    </lineage>
</organism>
<reference evidence="1 2" key="1">
    <citation type="submission" date="2016-07" db="EMBL/GenBank/DDBJ databases">
        <title>Pervasive Adenine N6-methylation of Active Genes in Fungi.</title>
        <authorList>
            <consortium name="DOE Joint Genome Institute"/>
            <person name="Mondo S.J."/>
            <person name="Dannebaum R.O."/>
            <person name="Kuo R.C."/>
            <person name="Labutti K."/>
            <person name="Haridas S."/>
            <person name="Kuo A."/>
            <person name="Salamov A."/>
            <person name="Ahrendt S.R."/>
            <person name="Lipzen A."/>
            <person name="Sullivan W."/>
            <person name="Andreopoulos W.B."/>
            <person name="Clum A."/>
            <person name="Lindquist E."/>
            <person name="Daum C."/>
            <person name="Ramamoorthy G.K."/>
            <person name="Gryganskyi A."/>
            <person name="Culley D."/>
            <person name="Magnuson J.K."/>
            <person name="James T.Y."/>
            <person name="O'Malley M.A."/>
            <person name="Stajich J.E."/>
            <person name="Spatafora J.W."/>
            <person name="Visel A."/>
            <person name="Grigoriev I.V."/>
        </authorList>
    </citation>
    <scope>NUCLEOTIDE SEQUENCE [LARGE SCALE GENOMIC DNA]</scope>
    <source>
        <strain evidence="1 2">JEL800</strain>
    </source>
</reference>
<comment type="caution">
    <text evidence="1">The sequence shown here is derived from an EMBL/GenBank/DDBJ whole genome shotgun (WGS) entry which is preliminary data.</text>
</comment>